<reference evidence="2" key="1">
    <citation type="submission" date="2022-11" db="EMBL/GenBank/DDBJ databases">
        <title>Dyadobacter pollutisoli sp. nov., isolated from plastic dumped soil.</title>
        <authorList>
            <person name="Kim J.M."/>
            <person name="Kim K.R."/>
            <person name="Lee J.K."/>
            <person name="Hao L."/>
            <person name="Jeon C.O."/>
        </authorList>
    </citation>
    <scope>NUCLEOTIDE SEQUENCE</scope>
    <source>
        <strain evidence="2">U1</strain>
    </source>
</reference>
<feature type="chain" id="PRO_5039446732" evidence="1">
    <location>
        <begin position="24"/>
        <end position="215"/>
    </location>
</feature>
<name>A0A9E8SIS1_9BACT</name>
<accession>A0A9E8SIS1</accession>
<evidence type="ECO:0000313" key="2">
    <source>
        <dbReference type="EMBL" id="WAC10098.1"/>
    </source>
</evidence>
<dbReference type="RefSeq" id="WP_244823692.1">
    <property type="nucleotide sequence ID" value="NZ_CP112998.1"/>
</dbReference>
<proteinExistence type="predicted"/>
<evidence type="ECO:0000313" key="3">
    <source>
        <dbReference type="Proteomes" id="UP001164653"/>
    </source>
</evidence>
<evidence type="ECO:0000256" key="1">
    <source>
        <dbReference type="SAM" id="SignalP"/>
    </source>
</evidence>
<dbReference type="Proteomes" id="UP001164653">
    <property type="component" value="Chromosome"/>
</dbReference>
<gene>
    <name evidence="2" type="ORF">ON006_20340</name>
</gene>
<keyword evidence="3" id="KW-1185">Reference proteome</keyword>
<dbReference type="KEGG" id="dpf:ON006_20340"/>
<keyword evidence="1" id="KW-0732">Signal</keyword>
<protein>
    <submittedName>
        <fullName evidence="2">Uncharacterized protein</fullName>
    </submittedName>
</protein>
<dbReference type="AlphaFoldDB" id="A0A9E8SIS1"/>
<organism evidence="2 3">
    <name type="scientific">Dyadobacter pollutisoli</name>
    <dbReference type="NCBI Taxonomy" id="2910158"/>
    <lineage>
        <taxon>Bacteria</taxon>
        <taxon>Pseudomonadati</taxon>
        <taxon>Bacteroidota</taxon>
        <taxon>Cytophagia</taxon>
        <taxon>Cytophagales</taxon>
        <taxon>Spirosomataceae</taxon>
        <taxon>Dyadobacter</taxon>
    </lineage>
</organism>
<sequence>MRFTRLRSILLCLPVVFATALQAQTNLPQLSSELAKKFTTKDTLFKEPYVDVDEWRDAPVRHRYIHGGFKNTNTRFSFYFPPKEQYLGRSFQYITPFPDNETLLQGAKGEADKIGFAISSGAYFIETNGGGRVDFYLGANPPASLLKARIQKVSKIKAGVSADQAVSMKLMVPMSPQDRGTADAAWKSIGGGILQVQIFSRLPPRLRRWTKLAPG</sequence>
<dbReference type="EMBL" id="CP112998">
    <property type="protein sequence ID" value="WAC10098.1"/>
    <property type="molecule type" value="Genomic_DNA"/>
</dbReference>
<feature type="signal peptide" evidence="1">
    <location>
        <begin position="1"/>
        <end position="23"/>
    </location>
</feature>